<dbReference type="KEGG" id="vg:1449777"/>
<evidence type="ECO:0000256" key="2">
    <source>
        <dbReference type="ARBA" id="ARBA00012418"/>
    </source>
</evidence>
<dbReference type="SUPFAM" id="SSF64484">
    <property type="entry name" value="beta and beta-prime subunits of DNA dependent RNA-polymerase"/>
    <property type="match status" value="1"/>
</dbReference>
<evidence type="ECO:0000259" key="11">
    <source>
        <dbReference type="Pfam" id="PF04565"/>
    </source>
</evidence>
<dbReference type="Gene3D" id="3.90.1800.10">
    <property type="entry name" value="RNA polymerase alpha subunit dimerisation domain"/>
    <property type="match status" value="1"/>
</dbReference>
<dbReference type="Gene3D" id="2.40.50.150">
    <property type="match status" value="1"/>
</dbReference>
<keyword evidence="5" id="KW-0548">Nucleotidyltransferase</keyword>
<keyword evidence="7" id="KW-0804">Transcription</keyword>
<dbReference type="InterPro" id="IPR015712">
    <property type="entry name" value="DNA-dir_RNA_pol_su2"/>
</dbReference>
<dbReference type="GO" id="GO:0000428">
    <property type="term" value="C:DNA-directed RNA polymerase complex"/>
    <property type="evidence" value="ECO:0007669"/>
    <property type="project" value="UniProtKB-KW"/>
</dbReference>
<dbReference type="Pfam" id="PF00562">
    <property type="entry name" value="RNA_pol_Rpb2_6"/>
    <property type="match status" value="1"/>
</dbReference>
<keyword evidence="4" id="KW-0808">Transferase</keyword>
<dbReference type="Gene3D" id="2.40.270.10">
    <property type="entry name" value="DNA-directed RNA polymerase, subunit 2, domain 6"/>
    <property type="match status" value="1"/>
</dbReference>
<dbReference type="OrthoDB" id="3813at10239"/>
<evidence type="ECO:0000256" key="4">
    <source>
        <dbReference type="ARBA" id="ARBA00022679"/>
    </source>
</evidence>
<feature type="domain" description="RNA polymerase Rpb2" evidence="11">
    <location>
        <begin position="451"/>
        <end position="498"/>
    </location>
</feature>
<protein>
    <recommendedName>
        <fullName evidence="2">DNA-directed RNA polymerase</fullName>
        <ecNumber evidence="2">2.7.7.6</ecNumber>
    </recommendedName>
</protein>
<dbReference type="EC" id="2.7.7.6" evidence="2"/>
<dbReference type="PIR" id="T28316">
    <property type="entry name" value="T28316"/>
</dbReference>
<reference evidence="12 13" key="1">
    <citation type="journal article" date="1999" name="J. Virol.">
        <title>The genome of Melanoplus sanguinipes entomopoxvirus.</title>
        <authorList>
            <person name="Afonso C.L."/>
            <person name="Tulman E.R."/>
            <person name="Lu Z."/>
            <person name="Oma E."/>
            <person name="Kutish G.F."/>
            <person name="Rock D.L."/>
        </authorList>
    </citation>
    <scope>NUCLEOTIDE SEQUENCE [LARGE SCALE GENOMIC DNA]</scope>
    <source>
        <strain evidence="12">Tucson</strain>
    </source>
</reference>
<dbReference type="PANTHER" id="PTHR20856">
    <property type="entry name" value="DNA-DIRECTED RNA POLYMERASE I SUBUNIT 2"/>
    <property type="match status" value="1"/>
</dbReference>
<evidence type="ECO:0000256" key="3">
    <source>
        <dbReference type="ARBA" id="ARBA00022478"/>
    </source>
</evidence>
<proteinExistence type="inferred from homology"/>
<dbReference type="GO" id="GO:0006351">
    <property type="term" value="P:DNA-templated transcription"/>
    <property type="evidence" value="ECO:0007669"/>
    <property type="project" value="InterPro"/>
</dbReference>
<evidence type="ECO:0000256" key="5">
    <source>
        <dbReference type="ARBA" id="ARBA00022695"/>
    </source>
</evidence>
<evidence type="ECO:0000256" key="7">
    <source>
        <dbReference type="ARBA" id="ARBA00023163"/>
    </source>
</evidence>
<organism evidence="12 13">
    <name type="scientific">Melanoplus sanguinipes entomopoxvirus</name>
    <name type="common">MsEPV</name>
    <dbReference type="NCBI Taxonomy" id="83191"/>
    <lineage>
        <taxon>Viruses</taxon>
        <taxon>Varidnaviria</taxon>
        <taxon>Bamfordvirae</taxon>
        <taxon>Nucleocytoviricota</taxon>
        <taxon>Pokkesviricetes</taxon>
        <taxon>Chitovirales</taxon>
        <taxon>Poxviridae</taxon>
        <taxon>Entomopoxvirinae</taxon>
        <taxon>Deltaentomopoxvirus</taxon>
        <taxon>Deltaentomopoxvirus msanguinipes</taxon>
    </lineage>
</organism>
<evidence type="ECO:0000313" key="12">
    <source>
        <dbReference type="EMBL" id="AAC97782.1"/>
    </source>
</evidence>
<dbReference type="GeneID" id="1449777"/>
<gene>
    <name evidence="12" type="primary">MSV155</name>
</gene>
<dbReference type="GO" id="GO:0032549">
    <property type="term" value="F:ribonucleoside binding"/>
    <property type="evidence" value="ECO:0007669"/>
    <property type="project" value="InterPro"/>
</dbReference>
<dbReference type="RefSeq" id="NP_048226.1">
    <property type="nucleotide sequence ID" value="NC_001993.1"/>
</dbReference>
<evidence type="ECO:0000256" key="6">
    <source>
        <dbReference type="ARBA" id="ARBA00022723"/>
    </source>
</evidence>
<dbReference type="InterPro" id="IPR007645">
    <property type="entry name" value="RNA_pol_Rpb2_3"/>
</dbReference>
<dbReference type="GO" id="GO:0046872">
    <property type="term" value="F:metal ion binding"/>
    <property type="evidence" value="ECO:0007669"/>
    <property type="project" value="UniProtKB-KW"/>
</dbReference>
<evidence type="ECO:0000259" key="10">
    <source>
        <dbReference type="Pfam" id="PF00562"/>
    </source>
</evidence>
<comment type="catalytic activity">
    <reaction evidence="8">
        <text>RNA(n) + a ribonucleoside 5'-triphosphate = RNA(n+1) + diphosphate</text>
        <dbReference type="Rhea" id="RHEA:21248"/>
        <dbReference type="Rhea" id="RHEA-COMP:14527"/>
        <dbReference type="Rhea" id="RHEA-COMP:17342"/>
        <dbReference type="ChEBI" id="CHEBI:33019"/>
        <dbReference type="ChEBI" id="CHEBI:61557"/>
        <dbReference type="ChEBI" id="CHEBI:140395"/>
        <dbReference type="EC" id="2.7.7.6"/>
    </reaction>
</comment>
<evidence type="ECO:0000256" key="9">
    <source>
        <dbReference type="RuleBase" id="RU000434"/>
    </source>
</evidence>
<sequence>MIPNNIEEYIAKLYLSSDNKLNIKSKSLINIEIPFRNFNHDLSAFFTREEVINVKSSKSSKEEIILKIEFSGKQENKKSYIYSSFDNKSFDLNIGICVSIFKKIINQDGESKLQLIYTYNCTPNEIRIPQYISYGGNTPMIDNSLTETNNPGGSFILSKGITKFVTCRIEQMYVYPKLKKMNKPFIFHCSFISKHPSFRMINEKIYPPQFLTIDIDYTPGKIKCVIDSKKAFIQIDLILLIHFYSEMSFEDIESIIKRGFNNSIVRKIQILIKNSQMILANNENNIHTYVSNVIKEAYINKFKNDKNITLQAYTNSLLSNFLPHITNGRINKGMYLISIFRQFIVGMFQPDIYPDKDNLATRRISTAADIFESIIKSSIDTLLYQIKEKSNEFKIESKINQNINNALSQIKLIPQITPAFNNFFNMQDTKNSDVVKISTKSNWQEPIIVSNAVMRGSSIELTKSLEARNLHESTIGVLDIYDTPDHGSNAGLIKRLTIGTIISHHTLKIRERIFNEVNEYILTYAKTNNIINKINGVIISIIEESSEFYVTSIDQSKVDQFVKDIKLAKISNIFCTNDIGIEVIPIHEMDKIKKINVPTNRYFQIRINVGNRRALQPMFIVENGILNLDKYKIDKNEIMSFSDIMLKYNDIIEFVDVGQALYSRICNSIKEFKQYSLEFRKTIQYVRLPNYIYFSQLVSCMHDVGKMAGVRGTFGAAQYKHIITGPQDNILNKFESCTYLSFPLQKSCVTNIPKDISGISKNGMGQHILVGFFSYNKNIEDGVIVNKRSVENGMLSVITLNAIVAEVSDIQINNNNPSPDNANNNYSKINVMGLPDVGTVMVKNDALYRCLKPKYKETDDNTRLFDKSEPYVSNYPAVVERTRKQGTDIIKVEILLSSYRRLAIGDKLAKSVQKVTVADILDESELPYTKDGLRPDLIFNSTSITSRKTFPMYFDAMLTNMFSLIPYDENNNTRYINYPTYTDMTSTDIIEYIRNKIKPLYPNISDEELNDIVYCRHVIYNPDTHKPMELVENGKKTKAFVAPILFSRLSQMSADKLSVRNRGRLDKYGQPPSGKKKGGGIKIGEMEVDVFLTYSVPSITLELLSDPSEKYLPAMACSNCGIFATYEDSLEIKRWKCLQCENIGLSPKIISFRLPYSTKMFLLNTNMRGITFKIREKQMPTYYLSISSTK</sequence>
<evidence type="ECO:0000256" key="8">
    <source>
        <dbReference type="ARBA" id="ARBA00048552"/>
    </source>
</evidence>
<dbReference type="GO" id="GO:0003899">
    <property type="term" value="F:DNA-directed RNA polymerase activity"/>
    <property type="evidence" value="ECO:0007669"/>
    <property type="project" value="UniProtKB-EC"/>
</dbReference>
<dbReference type="InterPro" id="IPR037033">
    <property type="entry name" value="DNA-dir_RNAP_su2_hyb_sf"/>
</dbReference>
<evidence type="ECO:0000313" key="13">
    <source>
        <dbReference type="Proteomes" id="UP000172353"/>
    </source>
</evidence>
<comment type="similarity">
    <text evidence="1 9">Belongs to the RNA polymerase beta chain family.</text>
</comment>
<dbReference type="Pfam" id="PF04565">
    <property type="entry name" value="RNA_pol_Rpb2_3"/>
    <property type="match status" value="1"/>
</dbReference>
<dbReference type="InterPro" id="IPR007120">
    <property type="entry name" value="DNA-dir_RNAP_su2_dom"/>
</dbReference>
<dbReference type="Proteomes" id="UP000172353">
    <property type="component" value="Segment"/>
</dbReference>
<feature type="domain" description="DNA-directed RNA polymerase subunit 2 hybrid-binding" evidence="10">
    <location>
        <begin position="711"/>
        <end position="1076"/>
    </location>
</feature>
<organismHost>
    <name type="scientific">Melanoplus sanguinipes</name>
    <name type="common">Migratory grasshopper</name>
    <dbReference type="NCBI Taxonomy" id="65742"/>
</organismHost>
<evidence type="ECO:0000256" key="1">
    <source>
        <dbReference type="ARBA" id="ARBA00006835"/>
    </source>
</evidence>
<dbReference type="Gene3D" id="3.90.1100.10">
    <property type="match status" value="1"/>
</dbReference>
<dbReference type="GO" id="GO:0003677">
    <property type="term" value="F:DNA binding"/>
    <property type="evidence" value="ECO:0007669"/>
    <property type="project" value="InterPro"/>
</dbReference>
<accession>Q9YVT7</accession>
<dbReference type="EMBL" id="AF063866">
    <property type="protein sequence ID" value="AAC97782.1"/>
    <property type="molecule type" value="Genomic_DNA"/>
</dbReference>
<keyword evidence="6" id="KW-0479">Metal-binding</keyword>
<name>Q9YVT7_MSEPV</name>
<keyword evidence="3" id="KW-0240">DNA-directed RNA polymerase</keyword>
<dbReference type="InterPro" id="IPR014724">
    <property type="entry name" value="RNA_pol_RPB2_OB-fold"/>
</dbReference>
<keyword evidence="13" id="KW-1185">Reference proteome</keyword>